<dbReference type="RefSeq" id="WP_090202733.1">
    <property type="nucleotide sequence ID" value="NZ_FOFO01000002.1"/>
</dbReference>
<evidence type="ECO:0000313" key="2">
    <source>
        <dbReference type="Proteomes" id="UP000199496"/>
    </source>
</evidence>
<proteinExistence type="predicted"/>
<dbReference type="InterPro" id="IPR050767">
    <property type="entry name" value="Sel1_AlgK"/>
</dbReference>
<dbReference type="EMBL" id="FOFO01000002">
    <property type="protein sequence ID" value="SEP61615.1"/>
    <property type="molecule type" value="Genomic_DNA"/>
</dbReference>
<gene>
    <name evidence="1" type="ORF">SAMN05421693_10254</name>
</gene>
<sequence>MNRNITLDTAERLTGLSRRTLRRRLAVDMPRQERLRRVDKGYIPLRCLRGDLPGDLGPEDERVIVLADQGYAEAQHHVALMLMEAGFSDLAIYWLEQAAAQDYPDAMHWLGRCHVSGEGVEEDEIRGLDWLRRAAAKGHIISQKQLEGLSPMYVFGQDRL</sequence>
<dbReference type="InterPro" id="IPR011990">
    <property type="entry name" value="TPR-like_helical_dom_sf"/>
</dbReference>
<dbReference type="Gene3D" id="1.25.40.10">
    <property type="entry name" value="Tetratricopeptide repeat domain"/>
    <property type="match status" value="1"/>
</dbReference>
<dbReference type="SUPFAM" id="SSF81901">
    <property type="entry name" value="HCP-like"/>
    <property type="match status" value="1"/>
</dbReference>
<dbReference type="SMART" id="SM00671">
    <property type="entry name" value="SEL1"/>
    <property type="match status" value="2"/>
</dbReference>
<dbReference type="Pfam" id="PF08238">
    <property type="entry name" value="Sel1"/>
    <property type="match status" value="2"/>
</dbReference>
<reference evidence="1 2" key="1">
    <citation type="submission" date="2016-10" db="EMBL/GenBank/DDBJ databases">
        <authorList>
            <person name="de Groot N.N."/>
        </authorList>
    </citation>
    <scope>NUCLEOTIDE SEQUENCE [LARGE SCALE GENOMIC DNA]</scope>
    <source>
        <strain evidence="1 2">B7-7</strain>
    </source>
</reference>
<evidence type="ECO:0000313" key="1">
    <source>
        <dbReference type="EMBL" id="SEP61615.1"/>
    </source>
</evidence>
<accession>A0A1H8ZB00</accession>
<name>A0A1H8ZB00_9GAMM</name>
<dbReference type="OrthoDB" id="9792653at2"/>
<dbReference type="InterPro" id="IPR006597">
    <property type="entry name" value="Sel1-like"/>
</dbReference>
<keyword evidence="2" id="KW-1185">Reference proteome</keyword>
<dbReference type="STRING" id="867345.SAMN05421693_10254"/>
<dbReference type="PANTHER" id="PTHR11102:SF160">
    <property type="entry name" value="ERAD-ASSOCIATED E3 UBIQUITIN-PROTEIN LIGASE COMPONENT HRD3"/>
    <property type="match status" value="1"/>
</dbReference>
<dbReference type="Proteomes" id="UP000199496">
    <property type="component" value="Unassembled WGS sequence"/>
</dbReference>
<protein>
    <submittedName>
        <fullName evidence="1">Sel1 repeat-containing protein</fullName>
    </submittedName>
</protein>
<dbReference type="PANTHER" id="PTHR11102">
    <property type="entry name" value="SEL-1-LIKE PROTEIN"/>
    <property type="match status" value="1"/>
</dbReference>
<organism evidence="1 2">
    <name type="scientific">Ectothiorhodospira magna</name>
    <dbReference type="NCBI Taxonomy" id="867345"/>
    <lineage>
        <taxon>Bacteria</taxon>
        <taxon>Pseudomonadati</taxon>
        <taxon>Pseudomonadota</taxon>
        <taxon>Gammaproteobacteria</taxon>
        <taxon>Chromatiales</taxon>
        <taxon>Ectothiorhodospiraceae</taxon>
        <taxon>Ectothiorhodospira</taxon>
    </lineage>
</organism>
<dbReference type="AlphaFoldDB" id="A0A1H8ZB00"/>